<reference evidence="4" key="1">
    <citation type="submission" date="2016-10" db="EMBL/GenBank/DDBJ databases">
        <authorList>
            <person name="Varghese N."/>
            <person name="Submissions S."/>
        </authorList>
    </citation>
    <scope>NUCLEOTIDE SEQUENCE [LARGE SCALE GENOMIC DNA]</scope>
    <source>
        <strain evidence="4">OK042</strain>
    </source>
</reference>
<evidence type="ECO:0000313" key="4">
    <source>
        <dbReference type="Proteomes" id="UP000198915"/>
    </source>
</evidence>
<evidence type="ECO:0000313" key="3">
    <source>
        <dbReference type="EMBL" id="SFJ54574.1"/>
    </source>
</evidence>
<dbReference type="Pfam" id="PF16244">
    <property type="entry name" value="DUF4901"/>
    <property type="match status" value="1"/>
</dbReference>
<dbReference type="RefSeq" id="WP_092267549.1">
    <property type="nucleotide sequence ID" value="NZ_FORT01000004.1"/>
</dbReference>
<keyword evidence="4" id="KW-1185">Reference proteome</keyword>
<keyword evidence="1" id="KW-0732">Signal</keyword>
<evidence type="ECO:0000259" key="2">
    <source>
        <dbReference type="Pfam" id="PF16244"/>
    </source>
</evidence>
<dbReference type="AlphaFoldDB" id="A0A1I3S6X5"/>
<dbReference type="STRING" id="1884381.SAMN05518846_10464"/>
<dbReference type="EMBL" id="FORT01000004">
    <property type="protein sequence ID" value="SFJ54574.1"/>
    <property type="molecule type" value="Genomic_DNA"/>
</dbReference>
<organism evidence="3 4">
    <name type="scientific">Brevibacillus centrosporus</name>
    <dbReference type="NCBI Taxonomy" id="54910"/>
    <lineage>
        <taxon>Bacteria</taxon>
        <taxon>Bacillati</taxon>
        <taxon>Bacillota</taxon>
        <taxon>Bacilli</taxon>
        <taxon>Bacillales</taxon>
        <taxon>Paenibacillaceae</taxon>
        <taxon>Brevibacillus</taxon>
    </lineage>
</organism>
<dbReference type="Proteomes" id="UP000198915">
    <property type="component" value="Unassembled WGS sequence"/>
</dbReference>
<feature type="domain" description="YcdB/YcdC repeated" evidence="2">
    <location>
        <begin position="309"/>
        <end position="435"/>
    </location>
</feature>
<protein>
    <recommendedName>
        <fullName evidence="2">YcdB/YcdC repeated domain-containing protein</fullName>
    </recommendedName>
</protein>
<proteinExistence type="predicted"/>
<gene>
    <name evidence="3" type="ORF">SAMN05518846_10464</name>
</gene>
<accession>A0A1I3S6X5</accession>
<dbReference type="InterPro" id="IPR032599">
    <property type="entry name" value="YcdB/YcdC_rep_domain"/>
</dbReference>
<sequence>MLRKWNKAAFLLVAASLLASPATWIEPSIAHASISKSEVEIIPLPADLVQVLKDLKEDFVPALGNLHTDAFTKEGSEYRVKLSDKKSKITSGVSFDLTVDENGNILALELKDPDRDKTKHFDKKAVYQKAVSFIREQVGVDIAVSNAGYLATQRGTATDQLLVVPFYQTQNDVPLSKKMGEVMLDANGQVVMFNQKKQKLPAGTEAADPKKAVAADQAMKEWEEALTMELVYDQEIGKLVYVPENEPKIDSLTGRIAPDLYVELKEERKIKGAATKDVWKDQKSMEKMLGEDLHLTLNRLRYDFVNENDKKADVSIHEWKAVANESVKITLDRKTRTPLRIEVEGQAEKELETALTAEEGKRAAQQFVERYLHAKEQAFVLKTTSLAKQLPAWVDQEQGRLHPKYRYDFYPEVNGIPVKSAAYTIEVDAKKGKVVFAQVNDAVALPPSQVSKQGLIGEQSAKEAFLKQVKLRSYYWYAKAANQTAELPQLVYEATEDSLSHAVDAHNGGLVDSWLAWEE</sequence>
<name>A0A1I3S6X5_9BACL</name>
<feature type="chain" id="PRO_5039165427" description="YcdB/YcdC repeated domain-containing protein" evidence="1">
    <location>
        <begin position="20"/>
        <end position="519"/>
    </location>
</feature>
<feature type="signal peptide" evidence="1">
    <location>
        <begin position="1"/>
        <end position="19"/>
    </location>
</feature>
<evidence type="ECO:0000256" key="1">
    <source>
        <dbReference type="SAM" id="SignalP"/>
    </source>
</evidence>